<gene>
    <name evidence="4" type="ORF">COU88_04800</name>
</gene>
<dbReference type="InterPro" id="IPR000644">
    <property type="entry name" value="CBS_dom"/>
</dbReference>
<reference evidence="5" key="1">
    <citation type="submission" date="2017-09" db="EMBL/GenBank/DDBJ databases">
        <title>Depth-based differentiation of microbial function through sediment-hosted aquifers and enrichment of novel symbionts in the deep terrestrial subsurface.</title>
        <authorList>
            <person name="Probst A.J."/>
            <person name="Ladd B."/>
            <person name="Jarett J.K."/>
            <person name="Geller-Mcgrath D.E."/>
            <person name="Sieber C.M.K."/>
            <person name="Emerson J.B."/>
            <person name="Anantharaman K."/>
            <person name="Thomas B.C."/>
            <person name="Malmstrom R."/>
            <person name="Stieglmeier M."/>
            <person name="Klingl A."/>
            <person name="Woyke T."/>
            <person name="Ryan C.M."/>
            <person name="Banfield J.F."/>
        </authorList>
    </citation>
    <scope>NUCLEOTIDE SEQUENCE [LARGE SCALE GENOMIC DNA]</scope>
</reference>
<dbReference type="Proteomes" id="UP000229554">
    <property type="component" value="Unassembled WGS sequence"/>
</dbReference>
<dbReference type="PANTHER" id="PTHR43080:SF2">
    <property type="entry name" value="CBS DOMAIN-CONTAINING PROTEIN"/>
    <property type="match status" value="1"/>
</dbReference>
<feature type="domain" description="CBS" evidence="3">
    <location>
        <begin position="76"/>
        <end position="139"/>
    </location>
</feature>
<name>A0A2M8KRD8_9BACT</name>
<dbReference type="InterPro" id="IPR046342">
    <property type="entry name" value="CBS_dom_sf"/>
</dbReference>
<organism evidence="4 5">
    <name type="scientific">Candidatus Roizmanbacteria bacterium CG10_big_fil_rev_8_21_14_0_10_39_6</name>
    <dbReference type="NCBI Taxonomy" id="1974853"/>
    <lineage>
        <taxon>Bacteria</taxon>
        <taxon>Candidatus Roizmaniibacteriota</taxon>
    </lineage>
</organism>
<dbReference type="PANTHER" id="PTHR43080">
    <property type="entry name" value="CBS DOMAIN-CONTAINING PROTEIN CBSX3, MITOCHONDRIAL"/>
    <property type="match status" value="1"/>
</dbReference>
<evidence type="ECO:0000256" key="1">
    <source>
        <dbReference type="ARBA" id="ARBA00023122"/>
    </source>
</evidence>
<evidence type="ECO:0000313" key="5">
    <source>
        <dbReference type="Proteomes" id="UP000229554"/>
    </source>
</evidence>
<dbReference type="Gene3D" id="3.10.580.10">
    <property type="entry name" value="CBS-domain"/>
    <property type="match status" value="2"/>
</dbReference>
<dbReference type="Pfam" id="PF00571">
    <property type="entry name" value="CBS"/>
    <property type="match status" value="4"/>
</dbReference>
<evidence type="ECO:0000256" key="2">
    <source>
        <dbReference type="PROSITE-ProRule" id="PRU00703"/>
    </source>
</evidence>
<feature type="domain" description="CBS" evidence="3">
    <location>
        <begin position="144"/>
        <end position="202"/>
    </location>
</feature>
<dbReference type="SUPFAM" id="SSF54631">
    <property type="entry name" value="CBS-domain pair"/>
    <property type="match status" value="2"/>
</dbReference>
<feature type="domain" description="CBS" evidence="3">
    <location>
        <begin position="223"/>
        <end position="276"/>
    </location>
</feature>
<dbReference type="EMBL" id="PFED01000196">
    <property type="protein sequence ID" value="PJE62482.1"/>
    <property type="molecule type" value="Genomic_DNA"/>
</dbReference>
<protein>
    <recommendedName>
        <fullName evidence="3">CBS domain-containing protein</fullName>
    </recommendedName>
</protein>
<keyword evidence="1 2" id="KW-0129">CBS domain</keyword>
<dbReference type="CDD" id="cd02205">
    <property type="entry name" value="CBS_pair_SF"/>
    <property type="match status" value="2"/>
</dbReference>
<dbReference type="SMART" id="SM00116">
    <property type="entry name" value="CBS"/>
    <property type="match status" value="4"/>
</dbReference>
<evidence type="ECO:0000313" key="4">
    <source>
        <dbReference type="EMBL" id="PJE62482.1"/>
    </source>
</evidence>
<accession>A0A2M8KRD8</accession>
<proteinExistence type="predicted"/>
<dbReference type="AlphaFoldDB" id="A0A2M8KRD8"/>
<dbReference type="InterPro" id="IPR051257">
    <property type="entry name" value="Diverse_CBS-Domain"/>
</dbReference>
<comment type="caution">
    <text evidence="4">The sequence shown here is derived from an EMBL/GenBank/DDBJ whole genome shotgun (WGS) entry which is preliminary data.</text>
</comment>
<dbReference type="Gene3D" id="3.90.1280.20">
    <property type="match status" value="1"/>
</dbReference>
<evidence type="ECO:0000259" key="3">
    <source>
        <dbReference type="PROSITE" id="PS51371"/>
    </source>
</evidence>
<dbReference type="PROSITE" id="PS51371">
    <property type="entry name" value="CBS"/>
    <property type="match status" value="3"/>
</dbReference>
<sequence length="276" mass="31692">MWYMKNKKKSLPTAKDILKTKRVWYVSEDDTLAEAESKFVSSHDSVVVVDSEHKLMGIVSPYYTAIKRHYPPATKIKRCLFHSPKIHLDTPIDKIAHYFIETKIHDLPVVDDAGICLGIVTARRALMLLKNTELVNIPVREMLVDKDYLMTINTNSKLDEAIRFFIRTKLSKLVVVNEHNNLQGMISIFDILPIYREPRVKENVFDRKGGGYGYNSHRVQEYMVRNVVTIEESATIGNILDTLLDKQIGSVVVMKNKLEPLNIITTSDLLRFFIKG</sequence>